<dbReference type="GO" id="GO:0005634">
    <property type="term" value="C:nucleus"/>
    <property type="evidence" value="ECO:0007669"/>
    <property type="project" value="UniProtKB-SubCell"/>
</dbReference>
<dbReference type="InterPro" id="IPR032710">
    <property type="entry name" value="NTF2-like_dom_sf"/>
</dbReference>
<dbReference type="Gene3D" id="3.10.450.50">
    <property type="match status" value="1"/>
</dbReference>
<organism evidence="3 4">
    <name type="scientific">Sorghum bicolor</name>
    <name type="common">Sorghum</name>
    <name type="synonym">Sorghum vulgare</name>
    <dbReference type="NCBI Taxonomy" id="4558"/>
    <lineage>
        <taxon>Eukaryota</taxon>
        <taxon>Viridiplantae</taxon>
        <taxon>Streptophyta</taxon>
        <taxon>Embryophyta</taxon>
        <taxon>Tracheophyta</taxon>
        <taxon>Spermatophyta</taxon>
        <taxon>Magnoliopsida</taxon>
        <taxon>Liliopsida</taxon>
        <taxon>Poales</taxon>
        <taxon>Poaceae</taxon>
        <taxon>PACMAD clade</taxon>
        <taxon>Panicoideae</taxon>
        <taxon>Andropogonodae</taxon>
        <taxon>Andropogoneae</taxon>
        <taxon>Sorghinae</taxon>
        <taxon>Sorghum</taxon>
    </lineage>
</organism>
<dbReference type="AlphaFoldDB" id="A0A921RQZ3"/>
<keyword evidence="1" id="KW-0813">Transport</keyword>
<dbReference type="EMBL" id="CM027681">
    <property type="protein sequence ID" value="KAG0544384.1"/>
    <property type="molecule type" value="Genomic_DNA"/>
</dbReference>
<dbReference type="Pfam" id="PF02136">
    <property type="entry name" value="NTF2"/>
    <property type="match status" value="1"/>
</dbReference>
<dbReference type="GO" id="GO:0006913">
    <property type="term" value="P:nucleocytoplasmic transport"/>
    <property type="evidence" value="ECO:0007669"/>
    <property type="project" value="UniProtKB-UniRule"/>
</dbReference>
<protein>
    <recommendedName>
        <fullName evidence="2">Nuclear transport factor 2 domain-containing protein</fullName>
    </recommendedName>
</protein>
<gene>
    <name evidence="3" type="ORF">BDA96_02G270600</name>
</gene>
<comment type="function">
    <text evidence="1">Has a role in nuclear-cytoplasmic transport of proteins and mRNAs.</text>
</comment>
<dbReference type="SUPFAM" id="SSF54427">
    <property type="entry name" value="NTF2-like"/>
    <property type="match status" value="1"/>
</dbReference>
<comment type="subcellular location">
    <subcellularLocation>
        <location evidence="1">Cytoplasm</location>
    </subcellularLocation>
    <subcellularLocation>
        <location evidence="1">Nucleus</location>
    </subcellularLocation>
</comment>
<dbReference type="PANTHER" id="PTHR12612">
    <property type="entry name" value="NUCLEAR TRANSPORT FACTOR 2"/>
    <property type="match status" value="1"/>
</dbReference>
<dbReference type="GO" id="GO:0005737">
    <property type="term" value="C:cytoplasm"/>
    <property type="evidence" value="ECO:0007669"/>
    <property type="project" value="UniProtKB-SubCell"/>
</dbReference>
<dbReference type="GO" id="GO:0015031">
    <property type="term" value="P:protein transport"/>
    <property type="evidence" value="ECO:0007669"/>
    <property type="project" value="UniProtKB-KW"/>
</dbReference>
<keyword evidence="1" id="KW-0963">Cytoplasm</keyword>
<evidence type="ECO:0000256" key="1">
    <source>
        <dbReference type="RuleBase" id="RU369002"/>
    </source>
</evidence>
<dbReference type="Proteomes" id="UP000807115">
    <property type="component" value="Chromosome 2"/>
</dbReference>
<sequence length="79" mass="8464">MDLDSVAKVFVNHYYTTFNTNRVALAIRGGGAPMLTFEGDKYIGATAIIGKLTSLLFVMCKQQLSTPTSGMLVFVSGAL</sequence>
<evidence type="ECO:0000313" key="4">
    <source>
        <dbReference type="Proteomes" id="UP000807115"/>
    </source>
</evidence>
<dbReference type="InterPro" id="IPR002075">
    <property type="entry name" value="NTF2_dom"/>
</dbReference>
<evidence type="ECO:0000313" key="3">
    <source>
        <dbReference type="EMBL" id="KAG0544384.1"/>
    </source>
</evidence>
<accession>A0A921RQZ3</accession>
<keyword evidence="1" id="KW-0539">Nucleus</keyword>
<reference evidence="3" key="1">
    <citation type="journal article" date="2019" name="BMC Genomics">
        <title>A new reference genome for Sorghum bicolor reveals high levels of sequence similarity between sweet and grain genotypes: implications for the genetics of sugar metabolism.</title>
        <authorList>
            <person name="Cooper E.A."/>
            <person name="Brenton Z.W."/>
            <person name="Flinn B.S."/>
            <person name="Jenkins J."/>
            <person name="Shu S."/>
            <person name="Flowers D."/>
            <person name="Luo F."/>
            <person name="Wang Y."/>
            <person name="Xia P."/>
            <person name="Barry K."/>
            <person name="Daum C."/>
            <person name="Lipzen A."/>
            <person name="Yoshinaga Y."/>
            <person name="Schmutz J."/>
            <person name="Saski C."/>
            <person name="Vermerris W."/>
            <person name="Kresovich S."/>
        </authorList>
    </citation>
    <scope>NUCLEOTIDE SEQUENCE</scope>
</reference>
<evidence type="ECO:0000259" key="2">
    <source>
        <dbReference type="Pfam" id="PF02136"/>
    </source>
</evidence>
<dbReference type="GO" id="GO:0051028">
    <property type="term" value="P:mRNA transport"/>
    <property type="evidence" value="ECO:0007669"/>
    <property type="project" value="UniProtKB-UniRule"/>
</dbReference>
<keyword evidence="1" id="KW-0653">Protein transport</keyword>
<comment type="caution">
    <text evidence="3">The sequence shown here is derived from an EMBL/GenBank/DDBJ whole genome shotgun (WGS) entry which is preliminary data.</text>
</comment>
<name>A0A921RQZ3_SORBI</name>
<reference evidence="3" key="2">
    <citation type="submission" date="2020-10" db="EMBL/GenBank/DDBJ databases">
        <authorList>
            <person name="Cooper E.A."/>
            <person name="Brenton Z.W."/>
            <person name="Flinn B.S."/>
            <person name="Jenkins J."/>
            <person name="Shu S."/>
            <person name="Flowers D."/>
            <person name="Luo F."/>
            <person name="Wang Y."/>
            <person name="Xia P."/>
            <person name="Barry K."/>
            <person name="Daum C."/>
            <person name="Lipzen A."/>
            <person name="Yoshinaga Y."/>
            <person name="Schmutz J."/>
            <person name="Saski C."/>
            <person name="Vermerris W."/>
            <person name="Kresovich S."/>
        </authorList>
    </citation>
    <scope>NUCLEOTIDE SEQUENCE</scope>
</reference>
<dbReference type="InterPro" id="IPR045875">
    <property type="entry name" value="NTF2"/>
</dbReference>
<feature type="domain" description="Nuclear transport factor 2" evidence="2">
    <location>
        <begin position="6"/>
        <end position="77"/>
    </location>
</feature>
<proteinExistence type="predicted"/>